<dbReference type="InterPro" id="IPR032774">
    <property type="entry name" value="WG_beta_rep"/>
</dbReference>
<evidence type="ECO:0000313" key="1">
    <source>
        <dbReference type="EMBL" id="NLR66599.1"/>
    </source>
</evidence>
<accession>A0A847RHS4</accession>
<gene>
    <name evidence="1" type="ORF">HGH92_19975</name>
</gene>
<dbReference type="PANTHER" id="PTHR37841:SF1">
    <property type="entry name" value="DUF3298 DOMAIN-CONTAINING PROTEIN"/>
    <property type="match status" value="1"/>
</dbReference>
<protein>
    <submittedName>
        <fullName evidence="1">WG repeat-containing protein</fullName>
    </submittedName>
</protein>
<keyword evidence="2" id="KW-1185">Reference proteome</keyword>
<evidence type="ECO:0000313" key="2">
    <source>
        <dbReference type="Proteomes" id="UP000570474"/>
    </source>
</evidence>
<name>A0A847RHS4_9BACT</name>
<dbReference type="Proteomes" id="UP000570474">
    <property type="component" value="Unassembled WGS sequence"/>
</dbReference>
<comment type="caution">
    <text evidence="1">The sequence shown here is derived from an EMBL/GenBank/DDBJ whole genome shotgun (WGS) entry which is preliminary data.</text>
</comment>
<proteinExistence type="predicted"/>
<dbReference type="AlphaFoldDB" id="A0A847RHS4"/>
<dbReference type="EMBL" id="JABAIA010000002">
    <property type="protein sequence ID" value="NLR66599.1"/>
    <property type="molecule type" value="Genomic_DNA"/>
</dbReference>
<dbReference type="PANTHER" id="PTHR37841">
    <property type="entry name" value="GLR2918 PROTEIN"/>
    <property type="match status" value="1"/>
</dbReference>
<dbReference type="Pfam" id="PF14903">
    <property type="entry name" value="WG_beta_rep"/>
    <property type="match status" value="1"/>
</dbReference>
<dbReference type="PROSITE" id="PS51257">
    <property type="entry name" value="PROKAR_LIPOPROTEIN"/>
    <property type="match status" value="1"/>
</dbReference>
<dbReference type="RefSeq" id="WP_168872516.1">
    <property type="nucleotide sequence ID" value="NZ_JABAIA010000002.1"/>
</dbReference>
<sequence>MRRTTNRFSTCVAVMLAVQACKSHQPSQFVADFVKQLDGKSLAEAKAQLEEENEKVGAFIKFMGNFKNEDKPQHFKPEDEKEGSPFSITDPARMEAAYQLALSDAGFNQKYSNGYSQLEPDGPSMRRSATETPVFITKEIYFHDGSKQSEKLDLSESHRVNSLKTIDSVLAEATYSYPVKTAVIQLDDKHDKGDFKGTPVKLERIQDNFVRVSLEKEAYKGYLEIEAFNKDGKQLDRTSYLRAPEGGENIAGMLKDYRKVVEGLLKNLEKGAYKDIAALQKDILDKMPSETPFDDVDKGYVDAYFKGNVARIKVHIQDGTKEGKKTLVLRNLEPNHTGLMMVAEAGSDKFGFISAATGKIAIPYNYEELRQITPWFFANGKAPAYQYYRLDTAAKQLVPIKEHVETLSADLVKASPNRINDRIFGVMNAAGQMVLPMEFVDITIDPATKLIFANKSEEDGPLAGVTTIYDQTGKAVAGPYVTSGVFTNGLLLVTDKGGNSYFINPQGVKVINLKGYYNMRPFSEGLAMVTNADGKYGFLDPQGKVAIPFEYKMATDFNLGLSQVIRTNNDVEEVALINTSGAVVVPFAPSSDNDTDGEGTSRIYTMQGKKFDAWGKQM</sequence>
<reference evidence="1 2" key="1">
    <citation type="submission" date="2020-04" db="EMBL/GenBank/DDBJ databases">
        <authorList>
            <person name="Yin C."/>
        </authorList>
    </citation>
    <scope>NUCLEOTIDE SEQUENCE [LARGE SCALE GENOMIC DNA]</scope>
    <source>
        <strain evidence="1 2">Ae27</strain>
    </source>
</reference>
<organism evidence="1 2">
    <name type="scientific">Chitinophaga varians</name>
    <dbReference type="NCBI Taxonomy" id="2202339"/>
    <lineage>
        <taxon>Bacteria</taxon>
        <taxon>Pseudomonadati</taxon>
        <taxon>Bacteroidota</taxon>
        <taxon>Chitinophagia</taxon>
        <taxon>Chitinophagales</taxon>
        <taxon>Chitinophagaceae</taxon>
        <taxon>Chitinophaga</taxon>
    </lineage>
</organism>